<sequence length="120" mass="13291">MSPMLTMVRVSVLFLLLTTAVQAQDRWGGCPPWRPCGPGNSWGGNLLFRQGVSGADFRPACSAHDACFADPSIPRKCCDRAFLASMQASCNCSENPVLCRMKARQIYVGVRLFGWMYPRQ</sequence>
<feature type="chain" id="PRO_5028393861" description="Phospholipase A2 domain-containing protein" evidence="1">
    <location>
        <begin position="24"/>
        <end position="120"/>
    </location>
</feature>
<dbReference type="EMBL" id="DSOK01000395">
    <property type="protein sequence ID" value="HEN16649.1"/>
    <property type="molecule type" value="Genomic_DNA"/>
</dbReference>
<dbReference type="AlphaFoldDB" id="A0A7C2NZK4"/>
<dbReference type="GO" id="GO:0050482">
    <property type="term" value="P:arachidonate secretion"/>
    <property type="evidence" value="ECO:0007669"/>
    <property type="project" value="InterPro"/>
</dbReference>
<keyword evidence="1" id="KW-0732">Signal</keyword>
<gene>
    <name evidence="2" type="ORF">ENQ76_14410</name>
</gene>
<dbReference type="InterPro" id="IPR036444">
    <property type="entry name" value="PLipase_A2_dom_sf"/>
</dbReference>
<name>A0A7C2NZK4_9PLAN</name>
<evidence type="ECO:0000313" key="2">
    <source>
        <dbReference type="EMBL" id="HEN16649.1"/>
    </source>
</evidence>
<comment type="caution">
    <text evidence="2">The sequence shown here is derived from an EMBL/GenBank/DDBJ whole genome shotgun (WGS) entry which is preliminary data.</text>
</comment>
<feature type="signal peptide" evidence="1">
    <location>
        <begin position="1"/>
        <end position="23"/>
    </location>
</feature>
<evidence type="ECO:0008006" key="3">
    <source>
        <dbReference type="Google" id="ProtNLM"/>
    </source>
</evidence>
<proteinExistence type="predicted"/>
<evidence type="ECO:0000256" key="1">
    <source>
        <dbReference type="SAM" id="SignalP"/>
    </source>
</evidence>
<dbReference type="Gene3D" id="1.20.90.10">
    <property type="entry name" value="Phospholipase A2 domain"/>
    <property type="match status" value="1"/>
</dbReference>
<organism evidence="2">
    <name type="scientific">Schlesneria paludicola</name>
    <dbReference type="NCBI Taxonomy" id="360056"/>
    <lineage>
        <taxon>Bacteria</taxon>
        <taxon>Pseudomonadati</taxon>
        <taxon>Planctomycetota</taxon>
        <taxon>Planctomycetia</taxon>
        <taxon>Planctomycetales</taxon>
        <taxon>Planctomycetaceae</taxon>
        <taxon>Schlesneria</taxon>
    </lineage>
</organism>
<dbReference type="GO" id="GO:0006644">
    <property type="term" value="P:phospholipid metabolic process"/>
    <property type="evidence" value="ECO:0007669"/>
    <property type="project" value="InterPro"/>
</dbReference>
<protein>
    <recommendedName>
        <fullName evidence="3">Phospholipase A2 domain-containing protein</fullName>
    </recommendedName>
</protein>
<dbReference type="GO" id="GO:0004623">
    <property type="term" value="F:phospholipase A2 activity"/>
    <property type="evidence" value="ECO:0007669"/>
    <property type="project" value="InterPro"/>
</dbReference>
<accession>A0A7C2NZK4</accession>
<reference evidence="2" key="1">
    <citation type="journal article" date="2020" name="mSystems">
        <title>Genome- and Community-Level Interaction Insights into Carbon Utilization and Element Cycling Functions of Hydrothermarchaeota in Hydrothermal Sediment.</title>
        <authorList>
            <person name="Zhou Z."/>
            <person name="Liu Y."/>
            <person name="Xu W."/>
            <person name="Pan J."/>
            <person name="Luo Z.H."/>
            <person name="Li M."/>
        </authorList>
    </citation>
    <scope>NUCLEOTIDE SEQUENCE [LARGE SCALE GENOMIC DNA]</scope>
    <source>
        <strain evidence="2">SpSt-339</strain>
    </source>
</reference>
<dbReference type="SUPFAM" id="SSF48619">
    <property type="entry name" value="Phospholipase A2, PLA2"/>
    <property type="match status" value="1"/>
</dbReference>